<evidence type="ECO:0000313" key="1">
    <source>
        <dbReference type="EMBL" id="GMH56246.1"/>
    </source>
</evidence>
<dbReference type="EMBL" id="BRXZ01002178">
    <property type="protein sequence ID" value="GMH56246.1"/>
    <property type="molecule type" value="Genomic_DNA"/>
</dbReference>
<comment type="caution">
    <text evidence="1">The sequence shown here is derived from an EMBL/GenBank/DDBJ whole genome shotgun (WGS) entry which is preliminary data.</text>
</comment>
<keyword evidence="2" id="KW-1185">Reference proteome</keyword>
<accession>A0A9W6ZQH6</accession>
<name>A0A9W6ZQH6_9STRA</name>
<gene>
    <name evidence="1" type="ORF">TrRE_jg10384</name>
</gene>
<reference evidence="1" key="1">
    <citation type="submission" date="2022-07" db="EMBL/GenBank/DDBJ databases">
        <title>Genome analysis of Parmales, a sister group of diatoms, reveals the evolutionary specialization of diatoms from phago-mixotrophs to photoautotrophs.</title>
        <authorList>
            <person name="Ban H."/>
            <person name="Sato S."/>
            <person name="Yoshikawa S."/>
            <person name="Kazumasa Y."/>
            <person name="Nakamura Y."/>
            <person name="Ichinomiya M."/>
            <person name="Saitoh K."/>
            <person name="Sato N."/>
            <person name="Blanc-Mathieu R."/>
            <person name="Endo H."/>
            <person name="Kuwata A."/>
            <person name="Ogata H."/>
        </authorList>
    </citation>
    <scope>NUCLEOTIDE SEQUENCE</scope>
</reference>
<protein>
    <submittedName>
        <fullName evidence="1">Uncharacterized protein</fullName>
    </submittedName>
</protein>
<dbReference type="Proteomes" id="UP001165082">
    <property type="component" value="Unassembled WGS sequence"/>
</dbReference>
<evidence type="ECO:0000313" key="2">
    <source>
        <dbReference type="Proteomes" id="UP001165082"/>
    </source>
</evidence>
<dbReference type="AlphaFoldDB" id="A0A9W6ZQH6"/>
<organism evidence="1 2">
    <name type="scientific">Triparma retinervis</name>
    <dbReference type="NCBI Taxonomy" id="2557542"/>
    <lineage>
        <taxon>Eukaryota</taxon>
        <taxon>Sar</taxon>
        <taxon>Stramenopiles</taxon>
        <taxon>Ochrophyta</taxon>
        <taxon>Bolidophyceae</taxon>
        <taxon>Parmales</taxon>
        <taxon>Triparmaceae</taxon>
        <taxon>Triparma</taxon>
    </lineage>
</organism>
<proteinExistence type="predicted"/>
<sequence>MMCKYRAIGTFRSPSSFAPLASVYRIFLLLCSVYSPKGIGVAEGEFDVLYGKGIARLSLMQYEQLEQGDRELYMDVSDERVVGFREIFGMMMNLKGAGGEGGFPARDNAAGGAGL</sequence>